<protein>
    <submittedName>
        <fullName evidence="1">Uncharacterized protein</fullName>
    </submittedName>
</protein>
<dbReference type="PANTHER" id="PTHR31362">
    <property type="entry name" value="GLYCOSYLTRANSFERASE STELLO1-RELATED"/>
    <property type="match status" value="1"/>
</dbReference>
<dbReference type="EMBL" id="VIEB01000073">
    <property type="protein sequence ID" value="TQE08269.1"/>
    <property type="molecule type" value="Genomic_DNA"/>
</dbReference>
<dbReference type="InterPro" id="IPR005049">
    <property type="entry name" value="STL-like"/>
</dbReference>
<dbReference type="PANTHER" id="PTHR31362:SF13">
    <property type="entry name" value="GLYCOSYLTRANSFERASE STELLO2"/>
    <property type="match status" value="1"/>
</dbReference>
<dbReference type="AlphaFoldDB" id="A0A540NB56"/>
<evidence type="ECO:0000313" key="1">
    <source>
        <dbReference type="EMBL" id="TQE08269.1"/>
    </source>
</evidence>
<proteinExistence type="predicted"/>
<reference evidence="1 2" key="1">
    <citation type="journal article" date="2019" name="G3 (Bethesda)">
        <title>Sequencing of a Wild Apple (Malus baccata) Genome Unravels the Differences Between Cultivated and Wild Apple Species Regarding Disease Resistance and Cold Tolerance.</title>
        <authorList>
            <person name="Chen X."/>
        </authorList>
    </citation>
    <scope>NUCLEOTIDE SEQUENCE [LARGE SCALE GENOMIC DNA]</scope>
    <source>
        <strain evidence="2">cv. Shandingzi</strain>
        <tissue evidence="1">Leaves</tissue>
    </source>
</reference>
<keyword evidence="2" id="KW-1185">Reference proteome</keyword>
<gene>
    <name evidence="1" type="ORF">C1H46_006051</name>
</gene>
<organism evidence="1 2">
    <name type="scientific">Malus baccata</name>
    <name type="common">Siberian crab apple</name>
    <name type="synonym">Pyrus baccata</name>
    <dbReference type="NCBI Taxonomy" id="106549"/>
    <lineage>
        <taxon>Eukaryota</taxon>
        <taxon>Viridiplantae</taxon>
        <taxon>Streptophyta</taxon>
        <taxon>Embryophyta</taxon>
        <taxon>Tracheophyta</taxon>
        <taxon>Spermatophyta</taxon>
        <taxon>Magnoliopsida</taxon>
        <taxon>eudicotyledons</taxon>
        <taxon>Gunneridae</taxon>
        <taxon>Pentapetalae</taxon>
        <taxon>rosids</taxon>
        <taxon>fabids</taxon>
        <taxon>Rosales</taxon>
        <taxon>Rosaceae</taxon>
        <taxon>Amygdaloideae</taxon>
        <taxon>Maleae</taxon>
        <taxon>Malus</taxon>
    </lineage>
</organism>
<accession>A0A540NB56</accession>
<evidence type="ECO:0000313" key="2">
    <source>
        <dbReference type="Proteomes" id="UP000315295"/>
    </source>
</evidence>
<dbReference type="STRING" id="106549.A0A540NB56"/>
<sequence length="124" mass="14062">MAKEGFWTEKEVKFTAAWLQDLLSVAYGTNCVGAEISLWKVFESVVIFEDSCKQDLAVESYIGPSIQVTSYAVVSSSLLPTSAHIHRYLPKIFDRLKRAEGFLFLQDHTILNYWNLLQAGKTKL</sequence>
<name>A0A540NB56_MALBA</name>
<dbReference type="Proteomes" id="UP000315295">
    <property type="component" value="Unassembled WGS sequence"/>
</dbReference>
<comment type="caution">
    <text evidence="1">The sequence shown here is derived from an EMBL/GenBank/DDBJ whole genome shotgun (WGS) entry which is preliminary data.</text>
</comment>